<keyword evidence="2" id="KW-1133">Transmembrane helix</keyword>
<comment type="caution">
    <text evidence="3">The sequence shown here is derived from an EMBL/GenBank/DDBJ whole genome shotgun (WGS) entry which is preliminary data.</text>
</comment>
<name>A0A164MAN8_9NOCA</name>
<dbReference type="STRING" id="455432.AWN90_31395"/>
<proteinExistence type="predicted"/>
<dbReference type="Proteomes" id="UP000076512">
    <property type="component" value="Unassembled WGS sequence"/>
</dbReference>
<evidence type="ECO:0000256" key="1">
    <source>
        <dbReference type="SAM" id="MobiDB-lite"/>
    </source>
</evidence>
<gene>
    <name evidence="3" type="ORF">AWN90_31395</name>
</gene>
<protein>
    <submittedName>
        <fullName evidence="3">Uncharacterized protein</fullName>
    </submittedName>
</protein>
<evidence type="ECO:0000256" key="2">
    <source>
        <dbReference type="SAM" id="Phobius"/>
    </source>
</evidence>
<dbReference type="EMBL" id="LWGR01000007">
    <property type="protein sequence ID" value="KZM73194.1"/>
    <property type="molecule type" value="Genomic_DNA"/>
</dbReference>
<evidence type="ECO:0000313" key="3">
    <source>
        <dbReference type="EMBL" id="KZM73194.1"/>
    </source>
</evidence>
<keyword evidence="2" id="KW-0812">Transmembrane</keyword>
<feature type="transmembrane region" description="Helical" evidence="2">
    <location>
        <begin position="22"/>
        <end position="42"/>
    </location>
</feature>
<sequence>MGTDDHPGRPGPQRDHNRRNRIVVGMRLAFAVALVALALILLGSHVRTAPERPAVTPLPLISPLFTPPPVPTSLREEVRL</sequence>
<keyword evidence="2" id="KW-0472">Membrane</keyword>
<keyword evidence="4" id="KW-1185">Reference proteome</keyword>
<reference evidence="3 4" key="1">
    <citation type="submission" date="2016-04" db="EMBL/GenBank/DDBJ databases">
        <authorList>
            <person name="Evans L.H."/>
            <person name="Alamgir A."/>
            <person name="Owens N."/>
            <person name="Weber N.D."/>
            <person name="Virtaneva K."/>
            <person name="Barbian K."/>
            <person name="Babar A."/>
            <person name="Rosenke K."/>
        </authorList>
    </citation>
    <scope>NUCLEOTIDE SEQUENCE [LARGE SCALE GENOMIC DNA]</scope>
    <source>
        <strain evidence="3 4">IFM 0406</strain>
    </source>
</reference>
<evidence type="ECO:0000313" key="4">
    <source>
        <dbReference type="Proteomes" id="UP000076512"/>
    </source>
</evidence>
<dbReference type="RefSeq" id="WP_067590060.1">
    <property type="nucleotide sequence ID" value="NZ_JABMCZ010000004.1"/>
</dbReference>
<accession>A0A164MAN8</accession>
<feature type="region of interest" description="Disordered" evidence="1">
    <location>
        <begin position="57"/>
        <end position="80"/>
    </location>
</feature>
<dbReference type="AlphaFoldDB" id="A0A164MAN8"/>
<organism evidence="3 4">
    <name type="scientific">Nocardia terpenica</name>
    <dbReference type="NCBI Taxonomy" id="455432"/>
    <lineage>
        <taxon>Bacteria</taxon>
        <taxon>Bacillati</taxon>
        <taxon>Actinomycetota</taxon>
        <taxon>Actinomycetes</taxon>
        <taxon>Mycobacteriales</taxon>
        <taxon>Nocardiaceae</taxon>
        <taxon>Nocardia</taxon>
    </lineage>
</organism>